<keyword evidence="2" id="KW-1185">Reference proteome</keyword>
<sequence length="107" mass="12602">MSSLYLGFAQTNLRGDRRRRRYQIKDLPIRHNLDVMHVEKIAEIFFGTIMDNKDKTKDGIAARKDLQDLKIKRNLWLKERGNGKPPEMLPGPYCLVYRRQEISMPVS</sequence>
<accession>A0AAD4STA5</accession>
<proteinExistence type="predicted"/>
<protein>
    <submittedName>
        <fullName evidence="1">Uncharacterized protein</fullName>
    </submittedName>
</protein>
<name>A0AAD4STA5_9MAGN</name>
<evidence type="ECO:0000313" key="1">
    <source>
        <dbReference type="EMBL" id="KAI3919929.1"/>
    </source>
</evidence>
<dbReference type="AlphaFoldDB" id="A0AAD4STA5"/>
<evidence type="ECO:0000313" key="2">
    <source>
        <dbReference type="Proteomes" id="UP001202328"/>
    </source>
</evidence>
<dbReference type="Proteomes" id="UP001202328">
    <property type="component" value="Unassembled WGS sequence"/>
</dbReference>
<gene>
    <name evidence="1" type="ORF">MKW98_001185</name>
</gene>
<reference evidence="1" key="1">
    <citation type="submission" date="2022-04" db="EMBL/GenBank/DDBJ databases">
        <title>A functionally conserved STORR gene fusion in Papaver species that diverged 16.8 million years ago.</title>
        <authorList>
            <person name="Catania T."/>
        </authorList>
    </citation>
    <scope>NUCLEOTIDE SEQUENCE</scope>
    <source>
        <strain evidence="1">S-188037</strain>
    </source>
</reference>
<organism evidence="1 2">
    <name type="scientific">Papaver atlanticum</name>
    <dbReference type="NCBI Taxonomy" id="357466"/>
    <lineage>
        <taxon>Eukaryota</taxon>
        <taxon>Viridiplantae</taxon>
        <taxon>Streptophyta</taxon>
        <taxon>Embryophyta</taxon>
        <taxon>Tracheophyta</taxon>
        <taxon>Spermatophyta</taxon>
        <taxon>Magnoliopsida</taxon>
        <taxon>Ranunculales</taxon>
        <taxon>Papaveraceae</taxon>
        <taxon>Papaveroideae</taxon>
        <taxon>Papaver</taxon>
    </lineage>
</organism>
<dbReference type="EMBL" id="JAJJMB010008870">
    <property type="protein sequence ID" value="KAI3919929.1"/>
    <property type="molecule type" value="Genomic_DNA"/>
</dbReference>
<comment type="caution">
    <text evidence="1">The sequence shown here is derived from an EMBL/GenBank/DDBJ whole genome shotgun (WGS) entry which is preliminary data.</text>
</comment>